<accession>A4J9U1</accession>
<dbReference type="EMBL" id="CP000614">
    <property type="protein sequence ID" value="ABO55242.1"/>
    <property type="molecule type" value="Genomic_DNA"/>
</dbReference>
<dbReference type="KEGG" id="bvi:Bcep1808_1269"/>
<geneLocation type="plasmid" evidence="49 51">
    <name>pBVIE03</name>
</geneLocation>
<evidence type="ECO:0000313" key="32">
    <source>
        <dbReference type="EMBL" id="ABO57968.1"/>
    </source>
</evidence>
<evidence type="ECO:0000313" key="15">
    <source>
        <dbReference type="EMBL" id="ABO54279.1"/>
    </source>
</evidence>
<dbReference type="KEGG" id="bvi:Bcep1808_2470"/>
<dbReference type="EMBL" id="CP000614">
    <property type="protein sequence ID" value="ABO53776.1"/>
    <property type="molecule type" value="Genomic_DNA"/>
</dbReference>
<dbReference type="KEGG" id="bvi:Bcep1808_0764"/>
<dbReference type="EMBL" id="CP000615">
    <property type="protein sequence ID" value="ABO56468.1"/>
    <property type="molecule type" value="Genomic_DNA"/>
</dbReference>
<evidence type="ECO:0000313" key="43">
    <source>
        <dbReference type="EMBL" id="ABO59679.1"/>
    </source>
</evidence>
<evidence type="ECO:0000313" key="34">
    <source>
        <dbReference type="EMBL" id="ABO58306.1"/>
    </source>
</evidence>
<dbReference type="EMBL" id="CP000617">
    <property type="protein sequence ID" value="ABO59722.1"/>
    <property type="molecule type" value="Genomic_DNA"/>
</dbReference>
<protein>
    <submittedName>
        <fullName evidence="7">Integrase, catalytic region</fullName>
    </submittedName>
</protein>
<dbReference type="KEGG" id="bvi:Bcep1808_5485"/>
<keyword evidence="5" id="KW-0233">DNA recombination</keyword>
<dbReference type="EMBL" id="CP000615">
    <property type="protein sequence ID" value="ABO57457.1"/>
    <property type="molecule type" value="Genomic_DNA"/>
</dbReference>
<dbReference type="PROSITE" id="PS50994">
    <property type="entry name" value="INTEGRASE"/>
    <property type="match status" value="1"/>
</dbReference>
<evidence type="ECO:0000256" key="5">
    <source>
        <dbReference type="ARBA" id="ARBA00023172"/>
    </source>
</evidence>
<dbReference type="InterPro" id="IPR012337">
    <property type="entry name" value="RNaseH-like_sf"/>
</dbReference>
<dbReference type="NCBIfam" id="NF033563">
    <property type="entry name" value="transpos_IS30"/>
    <property type="match status" value="1"/>
</dbReference>
<dbReference type="KEGG" id="bvi:Bcep1808_0255"/>
<evidence type="ECO:0000313" key="36">
    <source>
        <dbReference type="EMBL" id="ABO58686.1"/>
    </source>
</evidence>
<dbReference type="EMBL" id="CP000616">
    <property type="protein sequence ID" value="ABO58686.1"/>
    <property type="molecule type" value="Genomic_DNA"/>
</dbReference>
<dbReference type="Proteomes" id="UP000002287">
    <property type="component" value="Plasmid pBVIE02"/>
</dbReference>
<dbReference type="KEGG" id="bvi:Bcep1808_2452"/>
<dbReference type="EMBL" id="CP000615">
    <property type="protein sequence ID" value="ABO57968.1"/>
    <property type="molecule type" value="Genomic_DNA"/>
</dbReference>
<dbReference type="KEGG" id="bvi:Bcep1808_6147"/>
<comment type="function">
    <text evidence="1">Required for the transposition of the insertion element.</text>
</comment>
<dbReference type="SUPFAM" id="SSF53098">
    <property type="entry name" value="Ribonuclease H-like"/>
    <property type="match status" value="1"/>
</dbReference>
<evidence type="ECO:0000313" key="50">
    <source>
        <dbReference type="EMBL" id="ABO60326.1"/>
    </source>
</evidence>
<dbReference type="KEGG" id="bvi:Bcep1808_4636"/>
<dbReference type="EMBL" id="CP000614">
    <property type="protein sequence ID" value="ABO55451.1"/>
    <property type="molecule type" value="Genomic_DNA"/>
</dbReference>
<reference evidence="51" key="1">
    <citation type="submission" date="2007-03" db="EMBL/GenBank/DDBJ databases">
        <title>Complete sequence of chromosome 1 of Burkholderia vietnamiensis G4.</title>
        <authorList>
            <consortium name="US DOE Joint Genome Institute"/>
            <person name="Copeland A."/>
            <person name="Lucas S."/>
            <person name="Lapidus A."/>
            <person name="Barry K."/>
            <person name="Detter J.C."/>
            <person name="Glavina del Rio T."/>
            <person name="Hammon N."/>
            <person name="Israni S."/>
            <person name="Dalin E."/>
            <person name="Tice H."/>
            <person name="Pitluck S."/>
            <person name="Chain P."/>
            <person name="Malfatti S."/>
            <person name="Shin M."/>
            <person name="Vergez L."/>
            <person name="Schmutz J."/>
            <person name="Larimer F."/>
            <person name="Land M."/>
            <person name="Hauser L."/>
            <person name="Kyrpides N."/>
            <person name="Tiedje J."/>
            <person name="Richardson P."/>
        </authorList>
    </citation>
    <scope>NUCLEOTIDE SEQUENCE [LARGE SCALE GENOMIC DNA]</scope>
    <source>
        <strain evidence="51">G4 / LMG 22486</strain>
    </source>
</reference>
<dbReference type="EMBL" id="CP000615">
    <property type="protein sequence ID" value="ABO56981.1"/>
    <property type="molecule type" value="Genomic_DNA"/>
</dbReference>
<dbReference type="AlphaFoldDB" id="A4J9U1"/>
<dbReference type="KEGG" id="bvi:Bcep1808_6978"/>
<dbReference type="KEGG" id="bvi:Bcep1808_0924"/>
<dbReference type="PROSITE" id="PS01043">
    <property type="entry name" value="TRANSPOSASE_IS30"/>
    <property type="match status" value="1"/>
</dbReference>
<dbReference type="eggNOG" id="COG2826">
    <property type="taxonomic scope" value="Bacteria"/>
</dbReference>
<dbReference type="EMBL" id="CP000617">
    <property type="protein sequence ID" value="ABO59553.1"/>
    <property type="molecule type" value="Genomic_DNA"/>
</dbReference>
<evidence type="ECO:0000313" key="39">
    <source>
        <dbReference type="EMBL" id="ABO59440.1"/>
    </source>
</evidence>
<evidence type="ECO:0000259" key="6">
    <source>
        <dbReference type="PROSITE" id="PS50994"/>
    </source>
</evidence>
<dbReference type="KEGG" id="bvi:Bcep1808_6617"/>
<dbReference type="EMBL" id="CP000614">
    <property type="protein sequence ID" value="ABO53935.1"/>
    <property type="molecule type" value="Genomic_DNA"/>
</dbReference>
<dbReference type="Pfam" id="PF00665">
    <property type="entry name" value="rve"/>
    <property type="match status" value="1"/>
</dbReference>
<dbReference type="KEGG" id="bvi:Bcep1808_6781"/>
<dbReference type="EMBL" id="CP000616">
    <property type="protein sequence ID" value="ABO59440.1"/>
    <property type="molecule type" value="Genomic_DNA"/>
</dbReference>
<dbReference type="Proteomes" id="UP000002287">
    <property type="component" value="Plasmid pBVIE03"/>
</dbReference>
<evidence type="ECO:0000313" key="51">
    <source>
        <dbReference type="Proteomes" id="UP000002287"/>
    </source>
</evidence>
<evidence type="ECO:0000313" key="19">
    <source>
        <dbReference type="EMBL" id="ABO55451.1"/>
    </source>
</evidence>
<dbReference type="EMBL" id="CP000614">
    <property type="protein sequence ID" value="ABO55018.1"/>
    <property type="molecule type" value="Genomic_DNA"/>
</dbReference>
<evidence type="ECO:0000313" key="33">
    <source>
        <dbReference type="EMBL" id="ABO58216.1"/>
    </source>
</evidence>
<dbReference type="InterPro" id="IPR051917">
    <property type="entry name" value="Transposase-Integrase"/>
</dbReference>
<feature type="domain" description="Integrase catalytic" evidence="6">
    <location>
        <begin position="187"/>
        <end position="340"/>
    </location>
</feature>
<evidence type="ECO:0000313" key="47">
    <source>
        <dbReference type="EMBL" id="ABO60018.1"/>
    </source>
</evidence>
<evidence type="ECO:0000313" key="40">
    <source>
        <dbReference type="EMBL" id="ABO59509.1"/>
    </source>
</evidence>
<dbReference type="EMBL" id="CP000615">
    <property type="protein sequence ID" value="ABO57477.1"/>
    <property type="molecule type" value="Genomic_DNA"/>
</dbReference>
<dbReference type="KEGG" id="bvi:Bcep1808_2240"/>
<dbReference type="KEGG" id="bvi:Bcep1808_5359"/>
<reference evidence="47 51" key="8">
    <citation type="submission" date="2007-03" db="EMBL/GenBank/DDBJ databases">
        <title>Complete sequence of plasmid pBVIE02 of Burkholderia vietnamiensis G4.</title>
        <authorList>
            <consortium name="US DOE Joint Genome Institute"/>
            <person name="Copeland A."/>
            <person name="Lucas S."/>
            <person name="Lapidus A."/>
            <person name="Barry K."/>
            <person name="Detter J.C."/>
            <person name="Glavina del Rio T."/>
            <person name="Hammon N."/>
            <person name="Israni S."/>
            <person name="Dalin E."/>
            <person name="Tice H."/>
            <person name="Pitluck S."/>
            <person name="Chain P."/>
            <person name="Malfatti S."/>
            <person name="Shin M."/>
            <person name="Vergez L."/>
            <person name="Schmutz J."/>
            <person name="Larimer F."/>
            <person name="Land M."/>
            <person name="Hauser L."/>
            <person name="Kyrpides N."/>
            <person name="Tiedje J."/>
            <person name="Richardson P."/>
        </authorList>
    </citation>
    <scope>NUCLEOTIDE SEQUENCE [LARGE SCALE GENOMIC DNA]</scope>
    <source>
        <strain evidence="47">G4</strain>
        <strain evidence="51">G4 / LMG 22486</strain>
        <plasmid evidence="47 51">pBVIE02</plasmid>
    </source>
</reference>
<evidence type="ECO:0000313" key="13">
    <source>
        <dbReference type="EMBL" id="ABO53935.1"/>
    </source>
</evidence>
<dbReference type="Proteomes" id="UP000002287">
    <property type="component" value="Chromosome 2"/>
</dbReference>
<dbReference type="EMBL" id="CP000614">
    <property type="protein sequence ID" value="ABO55469.1"/>
    <property type="molecule type" value="Genomic_DNA"/>
</dbReference>
<evidence type="ECO:0000313" key="12">
    <source>
        <dbReference type="EMBL" id="ABO53916.1"/>
    </source>
</evidence>
<name>A4J9U1_BURVG</name>
<dbReference type="EMBL" id="CP000614">
    <property type="protein sequence ID" value="ABO54599.1"/>
    <property type="molecule type" value="Genomic_DNA"/>
</dbReference>
<evidence type="ECO:0000313" key="45">
    <source>
        <dbReference type="EMBL" id="ABO59722.1"/>
    </source>
</evidence>
<evidence type="ECO:0000313" key="38">
    <source>
        <dbReference type="EMBL" id="ABO59432.1"/>
    </source>
</evidence>
<sequence length="351" mass="39438">MGTHYQHLSAEERATIMILLQQGCSARGIARTLRRSPSTITREIRRALQWPQRTAFVPAGSGGCTYDARAAGARACAMRLKRRRHPKLAEDGVLFGVVHHFLLEGWSPSQIAGTLKRMWPDDLDRRVSHETIYNCIYAMPRGELRKELIACLRRAQAKRMPRSRGQDRRGQLPDAVSIHLRPPEANERAFPGHWEGDLLKGAANRSAVGVLVERSSRLVLLAKLKDATAASALEGFTAKLRSIAEPMRKTLTYDRGKEMARHPELSEATGIRVYFCDPRSPWQRGSCENINGLLRQYLPKGTDLSVYSQEELDAIADRLNSRPRAIHGFYPPIAVYQAMLEKVTQASHSLQ</sequence>
<dbReference type="KEGG" id="bvi:Bcep1808_4438"/>
<dbReference type="KEGG" id="bvi:Bcep1808_6545"/>
<evidence type="ECO:0000313" key="31">
    <source>
        <dbReference type="EMBL" id="ABO57743.1"/>
    </source>
</evidence>
<evidence type="ECO:0000313" key="17">
    <source>
        <dbReference type="EMBL" id="ABO55018.1"/>
    </source>
</evidence>
<dbReference type="InterPro" id="IPR001598">
    <property type="entry name" value="Transposase_IS30_CS"/>
</dbReference>
<geneLocation type="plasmid" evidence="47 51">
    <name>pBVIE02</name>
</geneLocation>
<dbReference type="InterPro" id="IPR001584">
    <property type="entry name" value="Integrase_cat-core"/>
</dbReference>
<dbReference type="EMBL" id="CP000615">
    <property type="protein sequence ID" value="ABO58306.1"/>
    <property type="molecule type" value="Genomic_DNA"/>
</dbReference>
<evidence type="ECO:0000313" key="28">
    <source>
        <dbReference type="EMBL" id="ABO57457.1"/>
    </source>
</evidence>
<evidence type="ECO:0000313" key="49">
    <source>
        <dbReference type="EMBL" id="ABO60236.1"/>
    </source>
</evidence>
<dbReference type="GO" id="GO:0005829">
    <property type="term" value="C:cytosol"/>
    <property type="evidence" value="ECO:0007669"/>
    <property type="project" value="TreeGrafter"/>
</dbReference>
<evidence type="ECO:0000313" key="24">
    <source>
        <dbReference type="EMBL" id="ABO56468.1"/>
    </source>
</evidence>
<dbReference type="EMBL" id="CP000614">
    <property type="protein sequence ID" value="ABO53044.1"/>
    <property type="molecule type" value="Genomic_DNA"/>
</dbReference>
<dbReference type="EMBL" id="CP000615">
    <property type="protein sequence ID" value="ABO57743.1"/>
    <property type="molecule type" value="Genomic_DNA"/>
</dbReference>
<dbReference type="Gene3D" id="1.10.10.60">
    <property type="entry name" value="Homeodomain-like"/>
    <property type="match status" value="1"/>
</dbReference>
<dbReference type="KEGG" id="bvi:Bcep1808_2879"/>
<dbReference type="EMBL" id="CP000616">
    <property type="protein sequence ID" value="ABO59061.1"/>
    <property type="molecule type" value="Genomic_DNA"/>
</dbReference>
<evidence type="ECO:0000313" key="44">
    <source>
        <dbReference type="EMBL" id="ABO59696.1"/>
    </source>
</evidence>
<evidence type="ECO:0000313" key="46">
    <source>
        <dbReference type="EMBL" id="ABO59864.1"/>
    </source>
</evidence>
<dbReference type="KEGG" id="bvi:Bcep1808_4786"/>
<dbReference type="GO" id="GO:0003677">
    <property type="term" value="F:DNA binding"/>
    <property type="evidence" value="ECO:0007669"/>
    <property type="project" value="UniProtKB-KW"/>
</dbReference>
<dbReference type="KEGG" id="bvi:Bcep1808_5267"/>
<dbReference type="KEGG" id="bvi:Bcep1808_6835"/>
<dbReference type="EMBL" id="CP000614">
    <property type="protein sequence ID" value="ABO53916.1"/>
    <property type="molecule type" value="Genomic_DNA"/>
</dbReference>
<dbReference type="Proteomes" id="UP000002287">
    <property type="component" value="Plasmid pBVIE01"/>
</dbReference>
<evidence type="ECO:0000313" key="11">
    <source>
        <dbReference type="EMBL" id="ABO53776.1"/>
    </source>
</evidence>
<evidence type="ECO:0000256" key="2">
    <source>
        <dbReference type="ARBA" id="ARBA00006363"/>
    </source>
</evidence>
<evidence type="ECO:0000313" key="26">
    <source>
        <dbReference type="EMBL" id="ABO57404.1"/>
    </source>
</evidence>
<dbReference type="EMBL" id="CP000617">
    <property type="protein sequence ID" value="ABO59864.1"/>
    <property type="molecule type" value="Genomic_DNA"/>
</dbReference>
<dbReference type="KEGG" id="bvi:Bcep1808_6663"/>
<dbReference type="KEGG" id="bvi:Bcep1808_4446"/>
<evidence type="ECO:0000313" key="48">
    <source>
        <dbReference type="EMBL" id="ABO60091.1"/>
    </source>
</evidence>
<dbReference type="EMBL" id="CP000614">
    <property type="protein sequence ID" value="ABO53271.1"/>
    <property type="molecule type" value="Genomic_DNA"/>
</dbReference>
<evidence type="ECO:0000313" key="9">
    <source>
        <dbReference type="EMBL" id="ABO53271.1"/>
    </source>
</evidence>
<dbReference type="PANTHER" id="PTHR10948">
    <property type="entry name" value="TRANSPOSASE"/>
    <property type="match status" value="1"/>
</dbReference>
<dbReference type="GO" id="GO:0015074">
    <property type="term" value="P:DNA integration"/>
    <property type="evidence" value="ECO:0007669"/>
    <property type="project" value="InterPro"/>
</dbReference>
<dbReference type="EMBL" id="CP000614">
    <property type="protein sequence ID" value="ABO54279.1"/>
    <property type="molecule type" value="Genomic_DNA"/>
</dbReference>
<dbReference type="KEGG" id="bvi:Bcep1808_0071"/>
<dbReference type="KEGG" id="bvi:Bcep1808_2016"/>
<dbReference type="KEGG" id="bvi:Bcep1808_0260"/>
<dbReference type="InterPro" id="IPR025246">
    <property type="entry name" value="IS30-like_HTH"/>
</dbReference>
<evidence type="ECO:0000313" key="37">
    <source>
        <dbReference type="EMBL" id="ABO59061.1"/>
    </source>
</evidence>
<evidence type="ECO:0000313" key="29">
    <source>
        <dbReference type="EMBL" id="ABO57477.1"/>
    </source>
</evidence>
<dbReference type="EMBL" id="CP000619">
    <property type="protein sequence ID" value="ABO60326.1"/>
    <property type="molecule type" value="Genomic_DNA"/>
</dbReference>
<dbReference type="KEGG" id="bvi:Bcep1808_7359"/>
<dbReference type="PANTHER" id="PTHR10948:SF23">
    <property type="entry name" value="TRANSPOSASE INSI FOR INSERTION SEQUENCE ELEMENT IS30A-RELATED"/>
    <property type="match status" value="1"/>
</dbReference>
<dbReference type="EMBL" id="CP000614">
    <property type="protein sequence ID" value="ABO54198.1"/>
    <property type="molecule type" value="Genomic_DNA"/>
</dbReference>
<dbReference type="EMBL" id="CP000614">
    <property type="protein sequence ID" value="ABO55618.1"/>
    <property type="molecule type" value="Genomic_DNA"/>
</dbReference>
<dbReference type="EMBL" id="CP000614">
    <property type="protein sequence ID" value="ABO53094.1"/>
    <property type="molecule type" value="Genomic_DNA"/>
</dbReference>
<reference evidence="35" key="6">
    <citation type="submission" date="2007-03" db="EMBL/GenBank/DDBJ databases">
        <title>Complete sequence of Chromosome3 of Burkholderia vietnamiensis G4.</title>
        <authorList>
            <consortium name="US DOE Joint Genome Institute"/>
            <person name="Copeland A."/>
            <person name="Lucas S."/>
            <person name="Lapidus A."/>
            <person name="Barry K."/>
            <person name="Detter J.C."/>
            <person name="Glavina del Rio T."/>
            <person name="Hammon N."/>
            <person name="Israni S."/>
            <person name="Dalin E."/>
            <person name="Tice H."/>
            <person name="Pitluck S."/>
            <person name="Chain P."/>
            <person name="Malfatti S."/>
            <person name="Shin M."/>
            <person name="Vergez L."/>
            <person name="Schmutz J."/>
            <person name="Larimer F."/>
            <person name="Land M."/>
            <person name="Hauser L."/>
            <person name="Kyrpides N."/>
            <person name="Tiedje J."/>
            <person name="Richardson P."/>
        </authorList>
    </citation>
    <scope>NUCLEOTIDE SEQUENCE</scope>
    <source>
        <strain evidence="35">G4</strain>
    </source>
</reference>
<dbReference type="EMBL" id="CP000615">
    <property type="protein sequence ID" value="ABO57597.1"/>
    <property type="molecule type" value="Genomic_DNA"/>
</dbReference>
<dbReference type="KEGG" id="bvi:Bcep1808_1592"/>
<evidence type="ECO:0000313" key="35">
    <source>
        <dbReference type="EMBL" id="ABO58429.1"/>
    </source>
</evidence>
<dbReference type="EMBL" id="CP000614">
    <property type="protein sequence ID" value="ABO55870.1"/>
    <property type="molecule type" value="Genomic_DNA"/>
</dbReference>
<dbReference type="KEGG" id="bvi:Bcep1808_4000"/>
<dbReference type="InterPro" id="IPR053392">
    <property type="entry name" value="Transposase_IS30-like"/>
</dbReference>
<dbReference type="KEGG" id="bvi:Bcep1808_6809"/>
<dbReference type="EMBL" id="CP000617">
    <property type="protein sequence ID" value="ABO59668.1"/>
    <property type="molecule type" value="Genomic_DNA"/>
</dbReference>
<reference evidence="51" key="3">
    <citation type="submission" date="2007-03" db="EMBL/GenBank/DDBJ databases">
        <title>Complete sequence of chromosome 3 of Burkholderia vietnamiensis G4.</title>
        <authorList>
            <consortium name="US DOE Joint Genome Institute"/>
            <person name="Copeland A."/>
            <person name="Lucas S."/>
            <person name="Lapidus A."/>
            <person name="Barry K."/>
            <person name="Detter J.C."/>
            <person name="Glavina del Rio T."/>
            <person name="Hammon N."/>
            <person name="Israni S."/>
            <person name="Dalin E."/>
            <person name="Tice H."/>
            <person name="Pitluck S."/>
            <person name="Chain P."/>
            <person name="Malfatti S."/>
            <person name="Shin M."/>
            <person name="Vergez L."/>
            <person name="Schmutz J."/>
            <person name="Larimer F."/>
            <person name="Land M."/>
            <person name="Hauser L."/>
            <person name="Kyrpides N."/>
            <person name="Tiedje J."/>
            <person name="Richardson P."/>
        </authorList>
    </citation>
    <scope>NUCLEOTIDE SEQUENCE [LARGE SCALE GENOMIC DNA]</scope>
    <source>
        <strain evidence="51">G4 / LMG 22486</strain>
    </source>
</reference>
<dbReference type="EMBL" id="CP000618">
    <property type="protein sequence ID" value="ABO60091.1"/>
    <property type="molecule type" value="Genomic_DNA"/>
</dbReference>
<evidence type="ECO:0000313" key="30">
    <source>
        <dbReference type="EMBL" id="ABO57597.1"/>
    </source>
</evidence>
<evidence type="ECO:0000256" key="3">
    <source>
        <dbReference type="ARBA" id="ARBA00022578"/>
    </source>
</evidence>
<dbReference type="InterPro" id="IPR036397">
    <property type="entry name" value="RNaseH_sf"/>
</dbReference>
<dbReference type="EMBL" id="CP000614">
    <property type="protein sequence ID" value="ABO53275.1"/>
    <property type="molecule type" value="Genomic_DNA"/>
</dbReference>
<dbReference type="Proteomes" id="UP000002287">
    <property type="component" value="Chromosome 1"/>
</dbReference>
<evidence type="ECO:0000313" key="41">
    <source>
        <dbReference type="EMBL" id="ABO59553.1"/>
    </source>
</evidence>
<dbReference type="KEGG" id="bvi:Bcep1808_7136"/>
<dbReference type="EMBL" id="CP000616">
    <property type="protein sequence ID" value="ABO59432.1"/>
    <property type="molecule type" value="Genomic_DNA"/>
</dbReference>
<dbReference type="KEGG" id="bvi:Bcep1808_4493"/>
<dbReference type="EMBL" id="CP000618">
    <property type="protein sequence ID" value="ABO60018.1"/>
    <property type="molecule type" value="Genomic_DNA"/>
</dbReference>
<evidence type="ECO:0000313" key="10">
    <source>
        <dbReference type="EMBL" id="ABO53275.1"/>
    </source>
</evidence>
<dbReference type="KEGG" id="bvi:Bcep1808_5014"/>
<dbReference type="KEGG" id="bvi:Bcep1808_4513"/>
<dbReference type="EMBL" id="CP000619">
    <property type="protein sequence ID" value="ABO60236.1"/>
    <property type="molecule type" value="Genomic_DNA"/>
</dbReference>
<evidence type="ECO:0000313" key="14">
    <source>
        <dbReference type="EMBL" id="ABO54198.1"/>
    </source>
</evidence>
<evidence type="ECO:0000313" key="8">
    <source>
        <dbReference type="EMBL" id="ABO53094.1"/>
    </source>
</evidence>
<evidence type="ECO:0000313" key="16">
    <source>
        <dbReference type="EMBL" id="ABO54599.1"/>
    </source>
</evidence>
<dbReference type="KEGG" id="bvi:Bcep1808_6535"/>
<comment type="similarity">
    <text evidence="2">Belongs to the transposase IS30 family.</text>
</comment>
<evidence type="ECO:0000313" key="18">
    <source>
        <dbReference type="EMBL" id="ABO55242.1"/>
    </source>
</evidence>
<reference evidence="49 51" key="9">
    <citation type="submission" date="2007-03" db="EMBL/GenBank/DDBJ databases">
        <title>Complete sequence of plasmid pBVIE03 of Burkholderia vietnamiensis G4.</title>
        <authorList>
            <consortium name="US DOE Joint Genome Institute"/>
            <person name="Copeland A."/>
            <person name="Lucas S."/>
            <person name="Lapidus A."/>
            <person name="Barry K."/>
            <person name="Detter J.C."/>
            <person name="Glavina del Rio T."/>
            <person name="Hammon N."/>
            <person name="Israni S."/>
            <person name="Dalin E."/>
            <person name="Tice H."/>
            <person name="Pitluck S."/>
            <person name="Chain P."/>
            <person name="Malfatti S."/>
            <person name="Shin M."/>
            <person name="Vergez L."/>
            <person name="Schmutz J."/>
            <person name="Larimer F."/>
            <person name="Land M."/>
            <person name="Hauser L."/>
            <person name="Kyrpides N."/>
            <person name="Tiedje J."/>
            <person name="Richardson P."/>
        </authorList>
    </citation>
    <scope>NUCLEOTIDE SEQUENCE [LARGE SCALE GENOMIC DNA]</scope>
    <source>
        <strain evidence="49">G4</strain>
        <strain evidence="51">G4 / LMG 22486</strain>
        <plasmid evidence="49 51">pBVIE03</plasmid>
    </source>
</reference>
<dbReference type="KEGG" id="bvi:Bcep1808_6792"/>
<evidence type="ECO:0000256" key="1">
    <source>
        <dbReference type="ARBA" id="ARBA00002190"/>
    </source>
</evidence>
<evidence type="ECO:0000313" key="25">
    <source>
        <dbReference type="EMBL" id="ABO56981.1"/>
    </source>
</evidence>
<dbReference type="Pfam" id="PF13936">
    <property type="entry name" value="HTH_38"/>
    <property type="match status" value="1"/>
</dbReference>
<dbReference type="HOGENOM" id="CLU_035706_0_0_4"/>
<keyword evidence="3" id="KW-0815">Transposition</keyword>
<reference evidence="51" key="2">
    <citation type="submission" date="2007-03" db="EMBL/GenBank/DDBJ databases">
        <title>Complete sequence of chromosome 2 of Burkholderia vietnamiensis G4.</title>
        <authorList>
            <consortium name="US DOE Joint Genome Institute"/>
            <person name="Copeland A."/>
            <person name="Lucas S."/>
            <person name="Lapidus A."/>
            <person name="Barry K."/>
            <person name="Detter J.C."/>
            <person name="Glavina del Rio T."/>
            <person name="Hammon N."/>
            <person name="Israni S."/>
            <person name="Dalin E."/>
            <person name="Tice H."/>
            <person name="Pitluck S."/>
            <person name="Chain P."/>
            <person name="Malfatti S."/>
            <person name="Shin M."/>
            <person name="Vergez L."/>
            <person name="Schmutz J."/>
            <person name="Larimer F."/>
            <person name="Land M."/>
            <person name="Hauser L."/>
            <person name="Kyrpides N."/>
            <person name="Tiedje J."/>
            <person name="Richardson P."/>
        </authorList>
    </citation>
    <scope>NUCLEOTIDE SEQUENCE [LARGE SCALE GENOMIC DNA]</scope>
    <source>
        <strain evidence="51">G4 / LMG 22486</strain>
    </source>
</reference>
<dbReference type="EMBL" id="CP000616">
    <property type="protein sequence ID" value="ABO58429.1"/>
    <property type="molecule type" value="Genomic_DNA"/>
</dbReference>
<dbReference type="Gene3D" id="3.30.420.10">
    <property type="entry name" value="Ribonuclease H-like superfamily/Ribonuclease H"/>
    <property type="match status" value="1"/>
</dbReference>
<evidence type="ECO:0000313" key="23">
    <source>
        <dbReference type="EMBL" id="ABO55871.1"/>
    </source>
</evidence>
<dbReference type="KEGG" id="bvi:Bcep1808_7211"/>
<keyword evidence="4" id="KW-0238">DNA-binding</keyword>
<evidence type="ECO:0000313" key="20">
    <source>
        <dbReference type="EMBL" id="ABO55469.1"/>
    </source>
</evidence>
<dbReference type="EMBL" id="CP000615">
    <property type="protein sequence ID" value="ABO58216.1"/>
    <property type="molecule type" value="Genomic_DNA"/>
</dbReference>
<dbReference type="EMBL" id="CP000617">
    <property type="protein sequence ID" value="ABO59696.1"/>
    <property type="molecule type" value="Genomic_DNA"/>
</dbReference>
<dbReference type="EMBL" id="CP000617">
    <property type="protein sequence ID" value="ABO59679.1"/>
    <property type="molecule type" value="Genomic_DNA"/>
</dbReference>
<evidence type="ECO:0000313" key="7">
    <source>
        <dbReference type="EMBL" id="ABO53044.1"/>
    </source>
</evidence>
<dbReference type="KEGG" id="bvi:Bcep1808_5753"/>
<evidence type="ECO:0000256" key="4">
    <source>
        <dbReference type="ARBA" id="ARBA00023125"/>
    </source>
</evidence>
<dbReference type="GO" id="GO:0004803">
    <property type="term" value="F:transposase activity"/>
    <property type="evidence" value="ECO:0007669"/>
    <property type="project" value="InterPro"/>
</dbReference>
<evidence type="ECO:0000313" key="22">
    <source>
        <dbReference type="EMBL" id="ABO55870.1"/>
    </source>
</evidence>
<keyword evidence="41" id="KW-0614">Plasmid</keyword>
<dbReference type="KEGG" id="bvi:Bcep1808_2880"/>
<evidence type="ECO:0000313" key="42">
    <source>
        <dbReference type="EMBL" id="ABO59668.1"/>
    </source>
</evidence>
<dbReference type="EMBL" id="CP000614">
    <property type="protein sequence ID" value="ABO55871.1"/>
    <property type="molecule type" value="Genomic_DNA"/>
</dbReference>
<dbReference type="EMBL" id="CP000615">
    <property type="protein sequence ID" value="ABO57411.1"/>
    <property type="molecule type" value="Genomic_DNA"/>
</dbReference>
<reference evidence="24" key="5">
    <citation type="submission" date="2007-03" db="EMBL/GenBank/DDBJ databases">
        <title>Complete sequence of Chromosome2 of Burkholderia vietnamiensis G4.</title>
        <authorList>
            <consortium name="US DOE Joint Genome Institute"/>
            <person name="Copeland A."/>
            <person name="Lucas S."/>
            <person name="Lapidus A."/>
            <person name="Barry K."/>
            <person name="Detter J.C."/>
            <person name="Glavina del Rio T."/>
            <person name="Hammon N."/>
            <person name="Israni S."/>
            <person name="Dalin E."/>
            <person name="Tice H."/>
            <person name="Pitluck S."/>
            <person name="Chain P."/>
            <person name="Malfatti S."/>
            <person name="Shin M."/>
            <person name="Vergez L."/>
            <person name="Schmutz J."/>
            <person name="Larimer F."/>
            <person name="Land M."/>
            <person name="Hauser L."/>
            <person name="Kyrpides N."/>
            <person name="Tiedje J."/>
            <person name="Richardson P."/>
        </authorList>
    </citation>
    <scope>NUCLEOTIDE SEQUENCE</scope>
    <source>
        <strain evidence="24">G4</strain>
    </source>
</reference>
<dbReference type="KEGG" id="bvi:Bcep1808_7449"/>
<evidence type="ECO:0000313" key="21">
    <source>
        <dbReference type="EMBL" id="ABO55618.1"/>
    </source>
</evidence>
<dbReference type="EMBL" id="CP000615">
    <property type="protein sequence ID" value="ABO57404.1"/>
    <property type="molecule type" value="Genomic_DNA"/>
</dbReference>
<dbReference type="KEGG" id="bvi:Bcep1808_2626"/>
<dbReference type="GO" id="GO:0006313">
    <property type="term" value="P:DNA transposition"/>
    <property type="evidence" value="ECO:0007669"/>
    <property type="project" value="InterPro"/>
</dbReference>
<dbReference type="KEGG" id="bvi:Bcep1808_0021"/>
<dbReference type="KEGG" id="bvi:Bcep1808_3480"/>
<dbReference type="EMBL" id="CP000616">
    <property type="protein sequence ID" value="ABO59509.1"/>
    <property type="molecule type" value="Genomic_DNA"/>
</dbReference>
<reference evidence="7" key="4">
    <citation type="submission" date="2007-03" db="EMBL/GenBank/DDBJ databases">
        <title>Complete sequence of Chromosome1 of Burkholderia vietnamiensis G4.</title>
        <authorList>
            <consortium name="US DOE Joint Genome Institute"/>
            <person name="Copeland A."/>
            <person name="Lucas S."/>
            <person name="Lapidus A."/>
            <person name="Barry K."/>
            <person name="Detter J.C."/>
            <person name="Glavina del Rio T."/>
            <person name="Hammon N."/>
            <person name="Israni S."/>
            <person name="Dalin E."/>
            <person name="Tice H."/>
            <person name="Pitluck S."/>
            <person name="Chain P."/>
            <person name="Malfatti S."/>
            <person name="Shin M."/>
            <person name="Vergez L."/>
            <person name="Schmutz J."/>
            <person name="Larimer F."/>
            <person name="Land M."/>
            <person name="Hauser L."/>
            <person name="Kyrpides N."/>
            <person name="Tiedje J."/>
            <person name="Richardson P."/>
        </authorList>
    </citation>
    <scope>NUCLEOTIDE SEQUENCE</scope>
    <source>
        <strain evidence="7">G4</strain>
    </source>
</reference>
<geneLocation type="plasmid" evidence="41 51">
    <name>pBVIE01</name>
</geneLocation>
<proteinExistence type="inferred from homology"/>
<organism evidence="7 51">
    <name type="scientific">Burkholderia vietnamiensis (strain G4 / LMG 22486)</name>
    <name type="common">Burkholderia cepacia (strain R1808)</name>
    <dbReference type="NCBI Taxonomy" id="269482"/>
    <lineage>
        <taxon>Bacteria</taxon>
        <taxon>Pseudomonadati</taxon>
        <taxon>Pseudomonadota</taxon>
        <taxon>Betaproteobacteria</taxon>
        <taxon>Burkholderiales</taxon>
        <taxon>Burkholderiaceae</taxon>
        <taxon>Burkholderia</taxon>
        <taxon>Burkholderia cepacia complex</taxon>
    </lineage>
</organism>
<evidence type="ECO:0000313" key="27">
    <source>
        <dbReference type="EMBL" id="ABO57411.1"/>
    </source>
</evidence>
<gene>
    <name evidence="7" type="ordered locus">Bcep1808_0021</name>
    <name evidence="8" type="ordered locus">Bcep1808_0071</name>
    <name evidence="9" type="ordered locus">Bcep1808_0255</name>
    <name evidence="10" type="ordered locus">Bcep1808_0260</name>
    <name evidence="11" type="ordered locus">Bcep1808_0764</name>
    <name evidence="12" type="ordered locus">Bcep1808_0905</name>
    <name evidence="13" type="ordered locus">Bcep1808_0924</name>
    <name evidence="14" type="ordered locus">Bcep1808_1187</name>
    <name evidence="15" type="ordered locus">Bcep1808_1269</name>
    <name evidence="16" type="ordered locus">Bcep1808_1592</name>
    <name evidence="17" type="ordered locus">Bcep1808_2016</name>
    <name evidence="18" type="ordered locus">Bcep1808_2240</name>
    <name evidence="19" type="ordered locus">Bcep1808_2452</name>
    <name evidence="20" type="ordered locus">Bcep1808_2470</name>
    <name evidence="21" type="ordered locus">Bcep1808_2626</name>
    <name evidence="22" type="ordered locus">Bcep1808_2879</name>
    <name evidence="23" type="ordered locus">Bcep1808_2880</name>
    <name evidence="24" type="ordered locus">Bcep1808_3480</name>
    <name evidence="25" type="ordered locus">Bcep1808_4000</name>
    <name evidence="26" type="ordered locus">Bcep1808_4438</name>
    <name evidence="27" type="ordered locus">Bcep1808_4446</name>
    <name evidence="28" type="ordered locus">Bcep1808_4493</name>
    <name evidence="29" type="ordered locus">Bcep1808_4513</name>
    <name evidence="30" type="ordered locus">Bcep1808_4636</name>
    <name evidence="31" type="ordered locus">Bcep1808_4786</name>
    <name evidence="32" type="ordered locus">Bcep1808_5014</name>
    <name evidence="33" type="ordered locus">Bcep1808_5267</name>
    <name evidence="34" type="ordered locus">Bcep1808_5359</name>
    <name evidence="35" type="ordered locus">Bcep1808_5485</name>
    <name evidence="36" type="ordered locus">Bcep1808_5753</name>
    <name evidence="37" type="ordered locus">Bcep1808_6147</name>
    <name evidence="38" type="ordered locus">Bcep1808_6535</name>
    <name evidence="39" type="ordered locus">Bcep1808_6545</name>
    <name evidence="40" type="ordered locus">Bcep1808_6617</name>
    <name evidence="41" type="ordered locus">Bcep1808_6663</name>
    <name evidence="42" type="ordered locus">Bcep1808_6781</name>
    <name evidence="43" type="ordered locus">Bcep1808_6792</name>
    <name evidence="44" type="ordered locus">Bcep1808_6809</name>
    <name evidence="45" type="ordered locus">Bcep1808_6835</name>
    <name evidence="46" type="ordered locus">Bcep1808_6978</name>
    <name evidence="47" type="ordered locus">Bcep1808_7136</name>
    <name evidence="48" type="ordered locus">Bcep1808_7211</name>
    <name evidence="49" type="ordered locus">Bcep1808_7359</name>
    <name evidence="50" type="ordered locus">Bcep1808_7449</name>
</gene>
<dbReference type="KEGG" id="bvi:Bcep1808_0905"/>
<reference evidence="41 51" key="7">
    <citation type="submission" date="2007-03" db="EMBL/GenBank/DDBJ databases">
        <title>Complete sequence of plasmid pBVIE01 of Burkholderia vietnamiensis G4.</title>
        <authorList>
            <consortium name="US DOE Joint Genome Institute"/>
            <person name="Copeland A."/>
            <person name="Lucas S."/>
            <person name="Lapidus A."/>
            <person name="Barry K."/>
            <person name="Detter J.C."/>
            <person name="Glavina del Rio T."/>
            <person name="Hammon N."/>
            <person name="Israni S."/>
            <person name="Dalin E."/>
            <person name="Tice H."/>
            <person name="Pitluck S."/>
            <person name="Chain P."/>
            <person name="Malfatti S."/>
            <person name="Shin M."/>
            <person name="Vergez L."/>
            <person name="Schmutz J."/>
            <person name="Larimer F."/>
            <person name="Land M."/>
            <person name="Hauser L."/>
            <person name="Kyrpides N."/>
            <person name="Tiedje J."/>
            <person name="Richardson P."/>
        </authorList>
    </citation>
    <scope>NUCLEOTIDE SEQUENCE [LARGE SCALE GENOMIC DNA]</scope>
    <source>
        <strain evidence="41">G4</strain>
        <strain evidence="51">G4 / LMG 22486</strain>
        <plasmid evidence="41 51">pBVIE01</plasmid>
    </source>
</reference>
<dbReference type="Proteomes" id="UP000002287">
    <property type="component" value="Chromosome 3"/>
</dbReference>
<dbReference type="KEGG" id="bvi:Bcep1808_1187"/>